<protein>
    <submittedName>
        <fullName evidence="2">Uncharacterized protein</fullName>
    </submittedName>
</protein>
<dbReference type="EMBL" id="BJXQ01000011">
    <property type="protein sequence ID" value="GEN04009.1"/>
    <property type="molecule type" value="Genomic_DNA"/>
</dbReference>
<reference evidence="1 3" key="1">
    <citation type="submission" date="2012-11" db="EMBL/GenBank/DDBJ databases">
        <title>Whole genome sequence of Acetobacter indonesiensis 5H-1.</title>
        <authorList>
            <person name="Azuma Y."/>
            <person name="Higashiura N."/>
            <person name="Hirakawa H."/>
            <person name="Matsushita K."/>
        </authorList>
    </citation>
    <scope>NUCLEOTIDE SEQUENCE [LARGE SCALE GENOMIC DNA]</scope>
    <source>
        <strain evidence="1 3">5H-1</strain>
    </source>
</reference>
<sequence>MSSTGCCTPNEMLDIFFRKTAENCPAASLKNEAALRQSSSKKCLEYKPEEYLFFEQARSDANETGTPGKA</sequence>
<evidence type="ECO:0000313" key="4">
    <source>
        <dbReference type="Proteomes" id="UP000321104"/>
    </source>
</evidence>
<proteinExistence type="predicted"/>
<keyword evidence="3" id="KW-1185">Reference proteome</keyword>
<evidence type="ECO:0000313" key="3">
    <source>
        <dbReference type="Proteomes" id="UP000032673"/>
    </source>
</evidence>
<comment type="caution">
    <text evidence="2">The sequence shown here is derived from an EMBL/GenBank/DDBJ whole genome shotgun (WGS) entry which is preliminary data.</text>
</comment>
<gene>
    <name evidence="1" type="ORF">Abin_085_055</name>
    <name evidence="2" type="ORF">AIN02nite_20340</name>
</gene>
<dbReference type="Proteomes" id="UP000032673">
    <property type="component" value="Unassembled WGS sequence"/>
</dbReference>
<name>A0A6N3T8V3_9PROT</name>
<evidence type="ECO:0000313" key="1">
    <source>
        <dbReference type="EMBL" id="GAN64590.1"/>
    </source>
</evidence>
<dbReference type="EMBL" id="BAMW01000082">
    <property type="protein sequence ID" value="GAN64590.1"/>
    <property type="molecule type" value="Genomic_DNA"/>
</dbReference>
<evidence type="ECO:0000313" key="2">
    <source>
        <dbReference type="EMBL" id="GEN04009.1"/>
    </source>
</evidence>
<dbReference type="Proteomes" id="UP000321104">
    <property type="component" value="Unassembled WGS sequence"/>
</dbReference>
<organism evidence="2 4">
    <name type="scientific">Acetobacter indonesiensis</name>
    <dbReference type="NCBI Taxonomy" id="104101"/>
    <lineage>
        <taxon>Bacteria</taxon>
        <taxon>Pseudomonadati</taxon>
        <taxon>Pseudomonadota</taxon>
        <taxon>Alphaproteobacteria</taxon>
        <taxon>Acetobacterales</taxon>
        <taxon>Acetobacteraceae</taxon>
        <taxon>Acetobacter</taxon>
    </lineage>
</organism>
<reference evidence="2 4" key="2">
    <citation type="submission" date="2019-07" db="EMBL/GenBank/DDBJ databases">
        <title>Whole genome shotgun sequence of Acetobacter indonesiensis NBRC 16471.</title>
        <authorList>
            <person name="Hosoyama A."/>
            <person name="Uohara A."/>
            <person name="Ohji S."/>
            <person name="Ichikawa N."/>
        </authorList>
    </citation>
    <scope>NUCLEOTIDE SEQUENCE [LARGE SCALE GENOMIC DNA]</scope>
    <source>
        <strain evidence="2 4">NBRC 16471</strain>
    </source>
</reference>
<dbReference type="RefSeq" id="WP_158319926.1">
    <property type="nucleotide sequence ID" value="NZ_BJXQ01000011.1"/>
</dbReference>
<dbReference type="AlphaFoldDB" id="A0A6N3T8V3"/>
<accession>A0A6N3T8V3</accession>